<dbReference type="Proteomes" id="UP000231407">
    <property type="component" value="Unassembled WGS sequence"/>
</dbReference>
<dbReference type="EMBL" id="PEWA01000057">
    <property type="protein sequence ID" value="PIU73031.1"/>
    <property type="molecule type" value="Genomic_DNA"/>
</dbReference>
<dbReference type="CDD" id="cd00009">
    <property type="entry name" value="AAA"/>
    <property type="match status" value="1"/>
</dbReference>
<reference evidence="4" key="1">
    <citation type="submission" date="2017-09" db="EMBL/GenBank/DDBJ databases">
        <title>Depth-based differentiation of microbial function through sediment-hosted aquifers and enrichment of novel symbionts in the deep terrestrial subsurface.</title>
        <authorList>
            <person name="Probst A.J."/>
            <person name="Ladd B."/>
            <person name="Jarett J.K."/>
            <person name="Geller-Mcgrath D.E."/>
            <person name="Sieber C.M.K."/>
            <person name="Emerson J.B."/>
            <person name="Anantharaman K."/>
            <person name="Thomas B.C."/>
            <person name="Malmstrom R."/>
            <person name="Stieglmeier M."/>
            <person name="Klingl A."/>
            <person name="Woyke T."/>
            <person name="Ryan C.M."/>
            <person name="Banfield J.F."/>
        </authorList>
    </citation>
    <scope>NUCLEOTIDE SEQUENCE [LARGE SCALE GENOMIC DNA]</scope>
</reference>
<evidence type="ECO:0000256" key="1">
    <source>
        <dbReference type="ARBA" id="ARBA00023125"/>
    </source>
</evidence>
<dbReference type="Gene3D" id="3.40.50.300">
    <property type="entry name" value="P-loop containing nucleotide triphosphate hydrolases"/>
    <property type="match status" value="1"/>
</dbReference>
<dbReference type="PANTHER" id="PTHR43566:SF1">
    <property type="entry name" value="AAA+ ATPASE DOMAIN-CONTAINING PROTEIN"/>
    <property type="match status" value="1"/>
</dbReference>
<dbReference type="SUPFAM" id="SSF52540">
    <property type="entry name" value="P-loop containing nucleoside triphosphate hydrolases"/>
    <property type="match status" value="1"/>
</dbReference>
<dbReference type="Pfam" id="PF13635">
    <property type="entry name" value="DUF4143"/>
    <property type="match status" value="1"/>
</dbReference>
<dbReference type="AlphaFoldDB" id="A0A2M7AR58"/>
<dbReference type="SUPFAM" id="SSF46785">
    <property type="entry name" value="Winged helix' DNA-binding domain"/>
    <property type="match status" value="1"/>
</dbReference>
<dbReference type="InterPro" id="IPR027417">
    <property type="entry name" value="P-loop_NTPase"/>
</dbReference>
<keyword evidence="1" id="KW-0238">DNA-binding</keyword>
<dbReference type="InterPro" id="IPR036390">
    <property type="entry name" value="WH_DNA-bd_sf"/>
</dbReference>
<accession>A0A2M7AR58</accession>
<protein>
    <recommendedName>
        <fullName evidence="2">AAA+ ATPase domain-containing protein</fullName>
    </recommendedName>
</protein>
<gene>
    <name evidence="3" type="ORF">COS78_04105</name>
</gene>
<feature type="domain" description="AAA+ ATPase" evidence="2">
    <location>
        <begin position="17"/>
        <end position="136"/>
    </location>
</feature>
<evidence type="ECO:0000313" key="4">
    <source>
        <dbReference type="Proteomes" id="UP000231407"/>
    </source>
</evidence>
<dbReference type="GO" id="GO:0003677">
    <property type="term" value="F:DNA binding"/>
    <property type="evidence" value="ECO:0007669"/>
    <property type="project" value="UniProtKB-KW"/>
</dbReference>
<dbReference type="InterPro" id="IPR041682">
    <property type="entry name" value="AAA_14"/>
</dbReference>
<evidence type="ECO:0000313" key="3">
    <source>
        <dbReference type="EMBL" id="PIU73031.1"/>
    </source>
</evidence>
<sequence length="378" mass="43420">MYIQRQLESVVKKSLFKGKIAIVYGARQVGKTTLVQKIAQDLGIPFSYLNCDEIDVLSQFQKATNSLALRQMMGDKKLVIIDEAQRVLNIGLKLKLLVDNYPEVQLLVTGSSSLDLSNEVVEPLTGRCDEFWLFPLSVKEIWQNSDKISCDRDLEKWLVYGSYPGVWSLNSSEEKSIKIKQLASNYLYKDVLKFNEIKNSETILKLLQALALQIGNEVSFNELATTVGVSKQTVASYVDLLEKVFVVFSLKPYSGNLRQALNKKRKIYFLDIGIRNVIINNQNPLAIRDDVGKLWENFIIAEKYKSQLGLGYKTNLYFWRTYEGQEVDLVEDKGGELKGLEIKLKSKSRKQPKDWGLYQNSSWEVIDRENYWEKINKL</sequence>
<dbReference type="PANTHER" id="PTHR43566">
    <property type="entry name" value="CONSERVED PROTEIN"/>
    <property type="match status" value="1"/>
</dbReference>
<organism evidence="3 4">
    <name type="scientific">Candidatus Shapirobacteria bacterium CG06_land_8_20_14_3_00_40_12</name>
    <dbReference type="NCBI Taxonomy" id="1974881"/>
    <lineage>
        <taxon>Bacteria</taxon>
        <taxon>Candidatus Shapironibacteriota</taxon>
    </lineage>
</organism>
<dbReference type="InterPro" id="IPR003593">
    <property type="entry name" value="AAA+_ATPase"/>
</dbReference>
<proteinExistence type="predicted"/>
<comment type="caution">
    <text evidence="3">The sequence shown here is derived from an EMBL/GenBank/DDBJ whole genome shotgun (WGS) entry which is preliminary data.</text>
</comment>
<evidence type="ECO:0000259" key="2">
    <source>
        <dbReference type="SMART" id="SM00382"/>
    </source>
</evidence>
<dbReference type="Pfam" id="PF13173">
    <property type="entry name" value="AAA_14"/>
    <property type="match status" value="1"/>
</dbReference>
<name>A0A2M7AR58_9BACT</name>
<dbReference type="SMART" id="SM00382">
    <property type="entry name" value="AAA"/>
    <property type="match status" value="1"/>
</dbReference>
<dbReference type="InterPro" id="IPR025420">
    <property type="entry name" value="DUF4143"/>
</dbReference>